<proteinExistence type="predicted"/>
<evidence type="ECO:0000313" key="1">
    <source>
        <dbReference type="EMBL" id="EPY04478.1"/>
    </source>
</evidence>
<sequence>MRSGFFQVHLILYRERCFINIVQGAFIPINKINNLLISKSSLLIRKVENLQCRIFAIHIIDIAIRKDDDELSGSNPPLVGIRSLSIEVRIIGLRSSLTYRHLHTMEKMNKSKLEVTTMSLQQQGQQEQTLYRMDPTTMHNVRSIQDHIGNICRSHMNKLVLVETMDGDVFEGVLIHCERGILYLRLPGHGTSRGFVPGFQNDFVLPLVLFNLLAISLI</sequence>
<name>S9SK71_PAEAL</name>
<dbReference type="PATRIC" id="fig|1117108.3.peg.5120"/>
<dbReference type="AlphaFoldDB" id="S9SK71"/>
<reference evidence="1 2" key="1">
    <citation type="submission" date="2013-05" db="EMBL/GenBank/DDBJ databases">
        <authorList>
            <person name="Strain E.A."/>
            <person name="Brown E."/>
            <person name="Allard M.W."/>
            <person name="Luo Y.L."/>
        </authorList>
    </citation>
    <scope>NUCLEOTIDE SEQUENCE [LARGE SCALE GENOMIC DNA]</scope>
    <source>
        <strain evidence="1 2">TS-15</strain>
    </source>
</reference>
<dbReference type="EMBL" id="ATMT01000083">
    <property type="protein sequence ID" value="EPY04478.1"/>
    <property type="molecule type" value="Genomic_DNA"/>
</dbReference>
<accession>S9SK71</accession>
<dbReference type="Proteomes" id="UP000015344">
    <property type="component" value="Unassembled WGS sequence"/>
</dbReference>
<dbReference type="eggNOG" id="ENOG5032S6I">
    <property type="taxonomic scope" value="Bacteria"/>
</dbReference>
<gene>
    <name evidence="1" type="ORF">PAALTS15_24764</name>
</gene>
<evidence type="ECO:0000313" key="2">
    <source>
        <dbReference type="Proteomes" id="UP000015344"/>
    </source>
</evidence>
<protein>
    <submittedName>
        <fullName evidence="1">Uncharacterized protein</fullName>
    </submittedName>
</protein>
<organism evidence="1 2">
    <name type="scientific">Paenibacillus alvei TS-15</name>
    <dbReference type="NCBI Taxonomy" id="1117108"/>
    <lineage>
        <taxon>Bacteria</taxon>
        <taxon>Bacillati</taxon>
        <taxon>Bacillota</taxon>
        <taxon>Bacilli</taxon>
        <taxon>Bacillales</taxon>
        <taxon>Paenibacillaceae</taxon>
        <taxon>Paenibacillus</taxon>
    </lineage>
</organism>
<comment type="caution">
    <text evidence="1">The sequence shown here is derived from an EMBL/GenBank/DDBJ whole genome shotgun (WGS) entry which is preliminary data.</text>
</comment>